<dbReference type="Proteomes" id="UP001159363">
    <property type="component" value="Chromosome 2"/>
</dbReference>
<sequence>MARQQRFAVEMWAGIINDHLIGPYHLPRCLAAPVYREFLQDMLSKSPEDVPHAVREDMWPLVLNEEYLLPRILAACNVSKSSAMLQRIRQNLLRRCDAYIDARSRHFKHLL</sequence>
<organism evidence="1 2">
    <name type="scientific">Dryococelus australis</name>
    <dbReference type="NCBI Taxonomy" id="614101"/>
    <lineage>
        <taxon>Eukaryota</taxon>
        <taxon>Metazoa</taxon>
        <taxon>Ecdysozoa</taxon>
        <taxon>Arthropoda</taxon>
        <taxon>Hexapoda</taxon>
        <taxon>Insecta</taxon>
        <taxon>Pterygota</taxon>
        <taxon>Neoptera</taxon>
        <taxon>Polyneoptera</taxon>
        <taxon>Phasmatodea</taxon>
        <taxon>Verophasmatodea</taxon>
        <taxon>Anareolatae</taxon>
        <taxon>Phasmatidae</taxon>
        <taxon>Eurycanthinae</taxon>
        <taxon>Dryococelus</taxon>
    </lineage>
</organism>
<accession>A0ABQ9I8C7</accession>
<name>A0ABQ9I8C7_9NEOP</name>
<proteinExistence type="predicted"/>
<dbReference type="EMBL" id="JARBHB010000002">
    <property type="protein sequence ID" value="KAJ8892901.1"/>
    <property type="molecule type" value="Genomic_DNA"/>
</dbReference>
<evidence type="ECO:0000313" key="2">
    <source>
        <dbReference type="Proteomes" id="UP001159363"/>
    </source>
</evidence>
<protein>
    <submittedName>
        <fullName evidence="1">Uncharacterized protein</fullName>
    </submittedName>
</protein>
<evidence type="ECO:0000313" key="1">
    <source>
        <dbReference type="EMBL" id="KAJ8892901.1"/>
    </source>
</evidence>
<keyword evidence="2" id="KW-1185">Reference proteome</keyword>
<reference evidence="1 2" key="1">
    <citation type="submission" date="2023-02" db="EMBL/GenBank/DDBJ databases">
        <title>LHISI_Scaffold_Assembly.</title>
        <authorList>
            <person name="Stuart O.P."/>
            <person name="Cleave R."/>
            <person name="Magrath M.J.L."/>
            <person name="Mikheyev A.S."/>
        </authorList>
    </citation>
    <scope>NUCLEOTIDE SEQUENCE [LARGE SCALE GENOMIC DNA]</scope>
    <source>
        <strain evidence="1">Daus_M_001</strain>
        <tissue evidence="1">Leg muscle</tissue>
    </source>
</reference>
<comment type="caution">
    <text evidence="1">The sequence shown here is derived from an EMBL/GenBank/DDBJ whole genome shotgun (WGS) entry which is preliminary data.</text>
</comment>
<gene>
    <name evidence="1" type="ORF">PR048_005482</name>
</gene>